<gene>
    <name evidence="6" type="ORF">HICCMSTLAB_LOCUS11447</name>
</gene>
<dbReference type="PRINTS" id="PR01245">
    <property type="entry name" value="RAD1REC1"/>
</dbReference>
<dbReference type="Gene3D" id="3.70.10.10">
    <property type="match status" value="1"/>
</dbReference>
<evidence type="ECO:0000256" key="5">
    <source>
        <dbReference type="ARBA" id="ARBA00023242"/>
    </source>
</evidence>
<dbReference type="InterPro" id="IPR046938">
    <property type="entry name" value="DNA_clamp_sf"/>
</dbReference>
<keyword evidence="7" id="KW-1185">Reference proteome</keyword>
<proteinExistence type="inferred from homology"/>
<comment type="similarity">
    <text evidence="2">Belongs to the rad1 family.</text>
</comment>
<evidence type="ECO:0000313" key="6">
    <source>
        <dbReference type="EMBL" id="CAG5103313.1"/>
    </source>
</evidence>
<dbReference type="AlphaFoldDB" id="A0A8J2HP10"/>
<keyword evidence="4" id="KW-0234">DNA repair</keyword>
<protein>
    <submittedName>
        <fullName evidence="6">Similar to Rad1: Cell cycle checkpoint protein RAD1 (Mus musculus)</fullName>
    </submittedName>
</protein>
<comment type="caution">
    <text evidence="6">The sequence shown here is derived from an EMBL/GenBank/DDBJ whole genome shotgun (WGS) entry which is preliminary data.</text>
</comment>
<evidence type="ECO:0000256" key="4">
    <source>
        <dbReference type="ARBA" id="ARBA00023204"/>
    </source>
</evidence>
<dbReference type="PANTHER" id="PTHR10870:SF0">
    <property type="entry name" value="CELL CYCLE CHECKPOINT PROTEIN RAD1"/>
    <property type="match status" value="1"/>
</dbReference>
<keyword evidence="5" id="KW-0539">Nucleus</keyword>
<dbReference type="OrthoDB" id="337581at2759"/>
<keyword evidence="3" id="KW-0227">DNA damage</keyword>
<dbReference type="PRINTS" id="PR01246">
    <property type="entry name" value="RAD1REPAIR"/>
</dbReference>
<accession>A0A8J2HP10</accession>
<dbReference type="Pfam" id="PF02144">
    <property type="entry name" value="Rad1"/>
    <property type="match status" value="1"/>
</dbReference>
<comment type="subcellular location">
    <subcellularLocation>
        <location evidence="1">Nucleus</location>
    </subcellularLocation>
</comment>
<dbReference type="SUPFAM" id="SSF55979">
    <property type="entry name" value="DNA clamp"/>
    <property type="match status" value="1"/>
</dbReference>
<dbReference type="GO" id="GO:0000077">
    <property type="term" value="P:DNA damage checkpoint signaling"/>
    <property type="evidence" value="ECO:0007669"/>
    <property type="project" value="InterPro"/>
</dbReference>
<dbReference type="GO" id="GO:0030896">
    <property type="term" value="C:checkpoint clamp complex"/>
    <property type="evidence" value="ECO:0007669"/>
    <property type="project" value="TreeGrafter"/>
</dbReference>
<dbReference type="EMBL" id="CAJNRD030001123">
    <property type="protein sequence ID" value="CAG5103313.1"/>
    <property type="molecule type" value="Genomic_DNA"/>
</dbReference>
<dbReference type="InterPro" id="IPR003021">
    <property type="entry name" value="Rad1_Rec1_Rad17"/>
</dbReference>
<dbReference type="InterPro" id="IPR003011">
    <property type="entry name" value="Cell_cycle_checkpoint_Rad1"/>
</dbReference>
<reference evidence="6" key="1">
    <citation type="submission" date="2021-04" db="EMBL/GenBank/DDBJ databases">
        <authorList>
            <person name="Chebbi M.A.C M."/>
        </authorList>
    </citation>
    <scope>NUCLEOTIDE SEQUENCE</scope>
</reference>
<sequence length="272" mass="30636">MMSSPDDYKFVAKLGNLKTLVQLLRSINFKEWATCCCSDNGVKITVEDSKCLQGIAYIPKIIFQEYNLAEDVIFKINLTVLVECLGMFWSSISTQGVSVMLQLMYKDVGHPVSVLIEEDGILTDCSLKTLEPDDLIDFNIEPSNVLNKVILNTEILRDIWSELDPTTDVIALLLSPDPPYFRISTSGFAGECHIEIPHDTESIENFQCSIEATFCYQYSSMKPVMKALACANKVSLKTDNRGLLVFQFMVKTDDGHLSYIEYYLSPVFDADE</sequence>
<dbReference type="Proteomes" id="UP000786811">
    <property type="component" value="Unassembled WGS sequence"/>
</dbReference>
<evidence type="ECO:0000256" key="2">
    <source>
        <dbReference type="ARBA" id="ARBA00010991"/>
    </source>
</evidence>
<organism evidence="6 7">
    <name type="scientific">Cotesia congregata</name>
    <name type="common">Parasitoid wasp</name>
    <name type="synonym">Apanteles congregatus</name>
    <dbReference type="NCBI Taxonomy" id="51543"/>
    <lineage>
        <taxon>Eukaryota</taxon>
        <taxon>Metazoa</taxon>
        <taxon>Ecdysozoa</taxon>
        <taxon>Arthropoda</taxon>
        <taxon>Hexapoda</taxon>
        <taxon>Insecta</taxon>
        <taxon>Pterygota</taxon>
        <taxon>Neoptera</taxon>
        <taxon>Endopterygota</taxon>
        <taxon>Hymenoptera</taxon>
        <taxon>Apocrita</taxon>
        <taxon>Ichneumonoidea</taxon>
        <taxon>Braconidae</taxon>
        <taxon>Microgastrinae</taxon>
        <taxon>Cotesia</taxon>
    </lineage>
</organism>
<evidence type="ECO:0000313" key="7">
    <source>
        <dbReference type="Proteomes" id="UP000786811"/>
    </source>
</evidence>
<name>A0A8J2HP10_COTCN</name>
<dbReference type="CDD" id="cd00577">
    <property type="entry name" value="PCNA"/>
    <property type="match status" value="1"/>
</dbReference>
<evidence type="ECO:0000256" key="3">
    <source>
        <dbReference type="ARBA" id="ARBA00022763"/>
    </source>
</evidence>
<dbReference type="PANTHER" id="PTHR10870">
    <property type="entry name" value="CELL CYCLE CHECKPOINT PROTEIN RAD1"/>
    <property type="match status" value="1"/>
</dbReference>
<evidence type="ECO:0000256" key="1">
    <source>
        <dbReference type="ARBA" id="ARBA00004123"/>
    </source>
</evidence>
<dbReference type="GO" id="GO:0006281">
    <property type="term" value="P:DNA repair"/>
    <property type="evidence" value="ECO:0007669"/>
    <property type="project" value="UniProtKB-KW"/>
</dbReference>